<dbReference type="InterPro" id="IPR027417">
    <property type="entry name" value="P-loop_NTPase"/>
</dbReference>
<gene>
    <name evidence="10" type="ORF">SO802_008515</name>
</gene>
<dbReference type="InterPro" id="IPR058922">
    <property type="entry name" value="WHD_DRP"/>
</dbReference>
<feature type="domain" description="Disease resistance protein winged helix" evidence="8">
    <location>
        <begin position="431"/>
        <end position="496"/>
    </location>
</feature>
<dbReference type="InterPro" id="IPR032675">
    <property type="entry name" value="LRR_dom_sf"/>
</dbReference>
<dbReference type="FunFam" id="3.40.50.300:FF:001091">
    <property type="entry name" value="Probable disease resistance protein At1g61300"/>
    <property type="match status" value="1"/>
</dbReference>
<dbReference type="GO" id="GO:0006952">
    <property type="term" value="P:defense response"/>
    <property type="evidence" value="ECO:0007669"/>
    <property type="project" value="UniProtKB-KW"/>
</dbReference>
<evidence type="ECO:0000259" key="9">
    <source>
        <dbReference type="Pfam" id="PF25019"/>
    </source>
</evidence>
<evidence type="ECO:0008006" key="12">
    <source>
        <dbReference type="Google" id="ProtNLM"/>
    </source>
</evidence>
<evidence type="ECO:0000256" key="3">
    <source>
        <dbReference type="ARBA" id="ARBA00022741"/>
    </source>
</evidence>
<protein>
    <recommendedName>
        <fullName evidence="12">Disease resistance RPP13-like protein 1</fullName>
    </recommendedName>
</protein>
<dbReference type="InterPro" id="IPR002182">
    <property type="entry name" value="NB-ARC"/>
</dbReference>
<reference evidence="10 11" key="1">
    <citation type="submission" date="2024-01" db="EMBL/GenBank/DDBJ databases">
        <title>A telomere-to-telomere, gap-free genome of sweet tea (Lithocarpus litseifolius).</title>
        <authorList>
            <person name="Zhou J."/>
        </authorList>
    </citation>
    <scope>NUCLEOTIDE SEQUENCE [LARGE SCALE GENOMIC DNA]</scope>
    <source>
        <strain evidence="10">Zhou-2022a</strain>
        <tissue evidence="10">Leaf</tissue>
    </source>
</reference>
<dbReference type="InterPro" id="IPR036388">
    <property type="entry name" value="WH-like_DNA-bd_sf"/>
</dbReference>
<dbReference type="InterPro" id="IPR042197">
    <property type="entry name" value="Apaf_helical"/>
</dbReference>
<evidence type="ECO:0000256" key="2">
    <source>
        <dbReference type="ARBA" id="ARBA00022737"/>
    </source>
</evidence>
<dbReference type="Gene3D" id="3.80.10.10">
    <property type="entry name" value="Ribonuclease Inhibitor"/>
    <property type="match status" value="1"/>
</dbReference>
<evidence type="ECO:0000313" key="11">
    <source>
        <dbReference type="Proteomes" id="UP001459277"/>
    </source>
</evidence>
<keyword evidence="3" id="KW-0547">Nucleotide-binding</keyword>
<dbReference type="SUPFAM" id="SSF52540">
    <property type="entry name" value="P-loop containing nucleoside triphosphate hydrolases"/>
    <property type="match status" value="1"/>
</dbReference>
<sequence length="1076" mass="120816">MADALVGGAFLSAFLQVLFDRMASHEVLDFFSRWKLNNEPLKKLKTTLLLISSVLNDAEEKQIKSLVVKEWVNELKDAAYNAQDLLDEIATDAALYKLKAEMEISKNKVRSFNLISHSSYNAIEVKLEEVLGRLEFLAKQRDLLDLKEGGGCEKPSQKRPTTSLVEESGVYGRDGDKEAIIELLLENDGSGNNINVIPIVGMGGVGKTTLAQLVYNNKLVMESFDVRAWVCVSQEFDVLRITKTILEAVTSSTGDTDDLDLLQVRLNKSLVGRKFLFMLDDIWNENYLDWEVLRTPFKSGAYGSKLILTTRNESVASIARTVPTYHLKHLTDEDCWLLFAKHAFGNGESREHPELELIGKKIVNKCKGLPLAAKTLGGLLRSKLDSKEWLRISESNIWSFSDCKSNILPALLLSYHYLPSHLKPCFAYCSIFPKNYKFKKEELVLLWMAEDFLPKRGNLEEVGIEYFYDLVSRSFFQRSGGKNSCYVMHDLLNDLALFVSGEFCFRMETDNSYDLSEKTRHFLYSRLKFDAYEKFEACLGAKGLRSFLPSDLSVRSGCLSKEVILDLLPALRSLRVLSLFDYWNLTILPDSIKNLKHLRYLDLSRTAIKVLPDSVCTLHNLQTLLLASCHSLTELPANMGWLINLRHLDISGTNLIEMPLRMDKLKSLQTLTSFILGKKGSSGLKELGELRQLKGSLSILKLENVVDARDALEANLRDKLQLNELVLKWGGDTDDSKKNRDVLDQLHPHVDLTKLTIENYGGTVFPDWLGHAAYNIVSIQIHNCKYCDSLPPFGKLPSLKNLSIVGLDGVVNIGAGFYGTPASGRWPFGSLETLRFKNMSELQKWQPFTDDNGGAVAFPRLHQLCIQNCPKLTMGLPNGIFSLKSIVIDKCQQLVATLPSAPAIRQVKLQYCHKVVLNELPPQVLKLKIIGYDNLESLPMDNNNCLEELDNSDCPSLMLLPSSGIADTLKSLGVKNCGKLLFPMHHCYASLESVCIRSSCDSLVSCPLDLFPKMNHLDIHGCHNLRSLSVSNQGPLQIMVSVLLFAVLGNWTKGLEEHLLEGAFDEEKATRSRMQK</sequence>
<dbReference type="Gene3D" id="1.20.5.4130">
    <property type="match status" value="1"/>
</dbReference>
<dbReference type="EMBL" id="JAZDWU010000003">
    <property type="protein sequence ID" value="KAL0007013.1"/>
    <property type="molecule type" value="Genomic_DNA"/>
</dbReference>
<dbReference type="AlphaFoldDB" id="A0AAW2DBN7"/>
<evidence type="ECO:0000256" key="5">
    <source>
        <dbReference type="ARBA" id="ARBA00022840"/>
    </source>
</evidence>
<name>A0AAW2DBN7_9ROSI</name>
<dbReference type="Pfam" id="PF00931">
    <property type="entry name" value="NB-ARC"/>
    <property type="match status" value="1"/>
</dbReference>
<dbReference type="GO" id="GO:0005524">
    <property type="term" value="F:ATP binding"/>
    <property type="evidence" value="ECO:0007669"/>
    <property type="project" value="UniProtKB-KW"/>
</dbReference>
<dbReference type="PRINTS" id="PR00364">
    <property type="entry name" value="DISEASERSIST"/>
</dbReference>
<dbReference type="Pfam" id="PF18052">
    <property type="entry name" value="Rx_N"/>
    <property type="match status" value="1"/>
</dbReference>
<dbReference type="Pfam" id="PF25019">
    <property type="entry name" value="LRR_R13L1-DRL21"/>
    <property type="match status" value="1"/>
</dbReference>
<dbReference type="GO" id="GO:0051707">
    <property type="term" value="P:response to other organism"/>
    <property type="evidence" value="ECO:0007669"/>
    <property type="project" value="UniProtKB-ARBA"/>
</dbReference>
<dbReference type="SUPFAM" id="SSF52058">
    <property type="entry name" value="L domain-like"/>
    <property type="match status" value="1"/>
</dbReference>
<evidence type="ECO:0000313" key="10">
    <source>
        <dbReference type="EMBL" id="KAL0007013.1"/>
    </source>
</evidence>
<dbReference type="Proteomes" id="UP001459277">
    <property type="component" value="Unassembled WGS sequence"/>
</dbReference>
<keyword evidence="11" id="KW-1185">Reference proteome</keyword>
<dbReference type="Gene3D" id="1.10.8.430">
    <property type="entry name" value="Helical domain of apoptotic protease-activating factors"/>
    <property type="match status" value="1"/>
</dbReference>
<dbReference type="PANTHER" id="PTHR36766">
    <property type="entry name" value="PLANT BROAD-SPECTRUM MILDEW RESISTANCE PROTEIN RPW8"/>
    <property type="match status" value="1"/>
</dbReference>
<keyword evidence="5" id="KW-0067">ATP-binding</keyword>
<keyword evidence="1" id="KW-0433">Leucine-rich repeat</keyword>
<keyword evidence="2" id="KW-0677">Repeat</keyword>
<evidence type="ECO:0000256" key="1">
    <source>
        <dbReference type="ARBA" id="ARBA00022614"/>
    </source>
</evidence>
<dbReference type="SUPFAM" id="SSF52047">
    <property type="entry name" value="RNI-like"/>
    <property type="match status" value="1"/>
</dbReference>
<keyword evidence="4" id="KW-0611">Plant defense</keyword>
<feature type="domain" description="Disease resistance N-terminal" evidence="7">
    <location>
        <begin position="10"/>
        <end position="97"/>
    </location>
</feature>
<dbReference type="Gene3D" id="3.40.50.300">
    <property type="entry name" value="P-loop containing nucleotide triphosphate hydrolases"/>
    <property type="match status" value="1"/>
</dbReference>
<dbReference type="InterPro" id="IPR041118">
    <property type="entry name" value="Rx_N"/>
</dbReference>
<evidence type="ECO:0000259" key="8">
    <source>
        <dbReference type="Pfam" id="PF23559"/>
    </source>
</evidence>
<dbReference type="Gene3D" id="1.10.10.10">
    <property type="entry name" value="Winged helix-like DNA-binding domain superfamily/Winged helix DNA-binding domain"/>
    <property type="match status" value="1"/>
</dbReference>
<dbReference type="GO" id="GO:0043531">
    <property type="term" value="F:ADP binding"/>
    <property type="evidence" value="ECO:0007669"/>
    <property type="project" value="InterPro"/>
</dbReference>
<accession>A0AAW2DBN7</accession>
<evidence type="ECO:0000259" key="7">
    <source>
        <dbReference type="Pfam" id="PF18052"/>
    </source>
</evidence>
<proteinExistence type="predicted"/>
<comment type="caution">
    <text evidence="10">The sequence shown here is derived from an EMBL/GenBank/DDBJ whole genome shotgun (WGS) entry which is preliminary data.</text>
</comment>
<dbReference type="FunFam" id="1.10.10.10:FF:000322">
    <property type="entry name" value="Probable disease resistance protein At1g63360"/>
    <property type="match status" value="1"/>
</dbReference>
<dbReference type="Pfam" id="PF23559">
    <property type="entry name" value="WHD_DRP"/>
    <property type="match status" value="1"/>
</dbReference>
<feature type="domain" description="R13L1/DRL21-like LRR repeat region" evidence="9">
    <location>
        <begin position="684"/>
        <end position="806"/>
    </location>
</feature>
<evidence type="ECO:0000256" key="4">
    <source>
        <dbReference type="ARBA" id="ARBA00022821"/>
    </source>
</evidence>
<organism evidence="10 11">
    <name type="scientific">Lithocarpus litseifolius</name>
    <dbReference type="NCBI Taxonomy" id="425828"/>
    <lineage>
        <taxon>Eukaryota</taxon>
        <taxon>Viridiplantae</taxon>
        <taxon>Streptophyta</taxon>
        <taxon>Embryophyta</taxon>
        <taxon>Tracheophyta</taxon>
        <taxon>Spermatophyta</taxon>
        <taxon>Magnoliopsida</taxon>
        <taxon>eudicotyledons</taxon>
        <taxon>Gunneridae</taxon>
        <taxon>Pentapetalae</taxon>
        <taxon>rosids</taxon>
        <taxon>fabids</taxon>
        <taxon>Fagales</taxon>
        <taxon>Fagaceae</taxon>
        <taxon>Lithocarpus</taxon>
    </lineage>
</organism>
<feature type="domain" description="NB-ARC" evidence="6">
    <location>
        <begin position="175"/>
        <end position="345"/>
    </location>
</feature>
<evidence type="ECO:0000259" key="6">
    <source>
        <dbReference type="Pfam" id="PF00931"/>
    </source>
</evidence>
<dbReference type="InterPro" id="IPR056789">
    <property type="entry name" value="LRR_R13L1-DRL21"/>
</dbReference>
<dbReference type="PANTHER" id="PTHR36766:SF51">
    <property type="entry name" value="DISEASE RESISTANCE RPP13-LIKE PROTEIN 1"/>
    <property type="match status" value="1"/>
</dbReference>